<feature type="domain" description="PAC" evidence="2">
    <location>
        <begin position="334"/>
        <end position="386"/>
    </location>
</feature>
<dbReference type="SMART" id="SM00052">
    <property type="entry name" value="EAL"/>
    <property type="match status" value="1"/>
</dbReference>
<organism evidence="5 6">
    <name type="scientific">Pengzhenrongella sicca</name>
    <dbReference type="NCBI Taxonomy" id="2819238"/>
    <lineage>
        <taxon>Bacteria</taxon>
        <taxon>Bacillati</taxon>
        <taxon>Actinomycetota</taxon>
        <taxon>Actinomycetes</taxon>
        <taxon>Micrococcales</taxon>
        <taxon>Pengzhenrongella</taxon>
    </lineage>
</organism>
<dbReference type="Proteomes" id="UP000663937">
    <property type="component" value="Chromosome"/>
</dbReference>
<dbReference type="CDD" id="cd01949">
    <property type="entry name" value="GGDEF"/>
    <property type="match status" value="1"/>
</dbReference>
<evidence type="ECO:0000313" key="5">
    <source>
        <dbReference type="EMBL" id="QTE29378.1"/>
    </source>
</evidence>
<dbReference type="SMART" id="SM00086">
    <property type="entry name" value="PAC"/>
    <property type="match status" value="3"/>
</dbReference>
<evidence type="ECO:0000259" key="2">
    <source>
        <dbReference type="PROSITE" id="PS50113"/>
    </source>
</evidence>
<dbReference type="PROSITE" id="PS50883">
    <property type="entry name" value="EAL"/>
    <property type="match status" value="1"/>
</dbReference>
<dbReference type="Gene3D" id="3.30.450.20">
    <property type="entry name" value="PAS domain"/>
    <property type="match status" value="3"/>
</dbReference>
<dbReference type="SUPFAM" id="SSF55073">
    <property type="entry name" value="Nucleotide cyclase"/>
    <property type="match status" value="1"/>
</dbReference>
<dbReference type="PANTHER" id="PTHR44757:SF2">
    <property type="entry name" value="BIOFILM ARCHITECTURE MAINTENANCE PROTEIN MBAA"/>
    <property type="match status" value="1"/>
</dbReference>
<dbReference type="CDD" id="cd01948">
    <property type="entry name" value="EAL"/>
    <property type="match status" value="1"/>
</dbReference>
<dbReference type="InterPro" id="IPR000014">
    <property type="entry name" value="PAS"/>
</dbReference>
<dbReference type="SUPFAM" id="SSF141868">
    <property type="entry name" value="EAL domain-like"/>
    <property type="match status" value="1"/>
</dbReference>
<dbReference type="InterPro" id="IPR052155">
    <property type="entry name" value="Biofilm_reg_signaling"/>
</dbReference>
<dbReference type="Gene3D" id="3.30.70.270">
    <property type="match status" value="1"/>
</dbReference>
<evidence type="ECO:0000259" key="3">
    <source>
        <dbReference type="PROSITE" id="PS50883"/>
    </source>
</evidence>
<dbReference type="Gene3D" id="3.20.20.450">
    <property type="entry name" value="EAL domain"/>
    <property type="match status" value="1"/>
</dbReference>
<dbReference type="FunFam" id="3.30.70.270:FF:000001">
    <property type="entry name" value="Diguanylate cyclase domain protein"/>
    <property type="match status" value="1"/>
</dbReference>
<proteinExistence type="predicted"/>
<dbReference type="SUPFAM" id="SSF55785">
    <property type="entry name" value="PYP-like sensor domain (PAS domain)"/>
    <property type="match status" value="3"/>
</dbReference>
<dbReference type="InterPro" id="IPR029787">
    <property type="entry name" value="Nucleotide_cyclase"/>
</dbReference>
<dbReference type="GO" id="GO:0006355">
    <property type="term" value="P:regulation of DNA-templated transcription"/>
    <property type="evidence" value="ECO:0007669"/>
    <property type="project" value="InterPro"/>
</dbReference>
<dbReference type="CDD" id="cd00130">
    <property type="entry name" value="PAS"/>
    <property type="match status" value="3"/>
</dbReference>
<dbReference type="PROSITE" id="PS50887">
    <property type="entry name" value="GGDEF"/>
    <property type="match status" value="1"/>
</dbReference>
<feature type="domain" description="PAS" evidence="1">
    <location>
        <begin position="260"/>
        <end position="334"/>
    </location>
</feature>
<feature type="domain" description="PAC" evidence="2">
    <location>
        <begin position="86"/>
        <end position="140"/>
    </location>
</feature>
<accession>A0A8A4ZID8</accession>
<evidence type="ECO:0000259" key="1">
    <source>
        <dbReference type="PROSITE" id="PS50112"/>
    </source>
</evidence>
<gene>
    <name evidence="5" type="ORF">J4E96_19260</name>
</gene>
<dbReference type="InterPro" id="IPR043128">
    <property type="entry name" value="Rev_trsase/Diguanyl_cyclase"/>
</dbReference>
<dbReference type="InterPro" id="IPR035965">
    <property type="entry name" value="PAS-like_dom_sf"/>
</dbReference>
<dbReference type="PROSITE" id="PS50112">
    <property type="entry name" value="PAS"/>
    <property type="match status" value="3"/>
</dbReference>
<dbReference type="InterPro" id="IPR013767">
    <property type="entry name" value="PAS_fold"/>
</dbReference>
<dbReference type="SMART" id="SM00267">
    <property type="entry name" value="GGDEF"/>
    <property type="match status" value="1"/>
</dbReference>
<dbReference type="KEGG" id="psic:J4E96_19260"/>
<keyword evidence="6" id="KW-1185">Reference proteome</keyword>
<protein>
    <submittedName>
        <fullName evidence="5">EAL domain-containing protein</fullName>
    </submittedName>
</protein>
<dbReference type="Pfam" id="PF08447">
    <property type="entry name" value="PAS_3"/>
    <property type="match status" value="1"/>
</dbReference>
<evidence type="ECO:0000259" key="4">
    <source>
        <dbReference type="PROSITE" id="PS50887"/>
    </source>
</evidence>
<sequence length="836" mass="90144">MTLPLDPADLFASVVVNANDVVLVTEAEPFEAGTGGPRVLYVNPAFTRMTGYTAEEVIGLTPRVLQSPRTDRRELDRLREALRSWRPVEVELLNVHKNGTEFWSQISITPVADERGWYTHWVSIQRDITVRKHRELALQALLENSSDLVLALDRAGAVLSVSASVERVLGLGAAQLLGAGVRERVHPDDTAVLDRLLAPVEGLRLGRDARAELRLRAGDEGWRWLDVTSIDSDVDVLGAVVLTCADITAQKAGELALQRADNRFRSAFSDAPIGMAVTDPSGQHVQVNAAYCELLGRDADELLTMKMTEVMHPDDIEPSNRQRTALLHGAITRHRYETRFLHADGTVVGVLHSSSVVPGDDGRPMHLIDHIENITDRLAFEAQLSHQALHDPLTGLPNRALLSDRIERALRLGERAARPIAVLFLDLDRFKVVNDSLGHAAGDAVLVAVARRLESVLRAGDTAARFGGDEFVILCTNTTPEQAGAVADRIASVLASPITVGSTDLVISASVGVAIAGGGGGHSASELLRDADAAMYSAKDLGRARFEVFDRALGARAAARLQLEQDLREGIGAGQLRLHYQPEVRLADRVVVGVEALVRWEHPTLGLLAPDRFLPLAEETQLIRPLGDWVTAEAIRQAAAWTGPQPPTMWVNLSPYQLGDKDLTARIADQLADAGLAPGRIGFELVESALLDETDGSHDTIHALHELGVGLALDDFGTGYSSLTYLTRFPIDILKIDRSFVSELDHDENNRESYAIVNAVVGLARALQLSVVGEGIETETQAQALHALGCQTGQGFLLGRPAPAAPSRERTVVSAVNAPTGRLPNDGFAIATAGGV</sequence>
<dbReference type="NCBIfam" id="TIGR00254">
    <property type="entry name" value="GGDEF"/>
    <property type="match status" value="1"/>
</dbReference>
<feature type="domain" description="GGDEF" evidence="4">
    <location>
        <begin position="418"/>
        <end position="551"/>
    </location>
</feature>
<dbReference type="InterPro" id="IPR035919">
    <property type="entry name" value="EAL_sf"/>
</dbReference>
<dbReference type="InterPro" id="IPR001633">
    <property type="entry name" value="EAL_dom"/>
</dbReference>
<dbReference type="InterPro" id="IPR000160">
    <property type="entry name" value="GGDEF_dom"/>
</dbReference>
<name>A0A8A4ZID8_9MICO</name>
<dbReference type="Pfam" id="PF13426">
    <property type="entry name" value="PAS_9"/>
    <property type="match status" value="1"/>
</dbReference>
<reference evidence="5" key="1">
    <citation type="submission" date="2021-03" db="EMBL/GenBank/DDBJ databases">
        <title>Pengzhenrongella sicca gen. nov., sp. nov., a new member of suborder Micrococcineae isolated from High-Arctic tundra soil.</title>
        <authorList>
            <person name="Peng F."/>
        </authorList>
    </citation>
    <scope>NUCLEOTIDE SEQUENCE</scope>
    <source>
        <strain evidence="5">LRZ-2</strain>
    </source>
</reference>
<feature type="domain" description="PAS" evidence="1">
    <location>
        <begin position="134"/>
        <end position="197"/>
    </location>
</feature>
<dbReference type="Pfam" id="PF00990">
    <property type="entry name" value="GGDEF"/>
    <property type="match status" value="1"/>
</dbReference>
<dbReference type="SMART" id="SM00091">
    <property type="entry name" value="PAS"/>
    <property type="match status" value="3"/>
</dbReference>
<dbReference type="EMBL" id="CP071868">
    <property type="protein sequence ID" value="QTE29378.1"/>
    <property type="molecule type" value="Genomic_DNA"/>
</dbReference>
<feature type="domain" description="PAS" evidence="1">
    <location>
        <begin position="36"/>
        <end position="59"/>
    </location>
</feature>
<dbReference type="Pfam" id="PF00563">
    <property type="entry name" value="EAL"/>
    <property type="match status" value="1"/>
</dbReference>
<dbReference type="Pfam" id="PF00989">
    <property type="entry name" value="PAS"/>
    <property type="match status" value="1"/>
</dbReference>
<dbReference type="PANTHER" id="PTHR44757">
    <property type="entry name" value="DIGUANYLATE CYCLASE DGCP"/>
    <property type="match status" value="1"/>
</dbReference>
<evidence type="ECO:0000313" key="6">
    <source>
        <dbReference type="Proteomes" id="UP000663937"/>
    </source>
</evidence>
<dbReference type="InterPro" id="IPR013655">
    <property type="entry name" value="PAS_fold_3"/>
</dbReference>
<dbReference type="RefSeq" id="WP_227423654.1">
    <property type="nucleotide sequence ID" value="NZ_CP071868.1"/>
</dbReference>
<dbReference type="PROSITE" id="PS50113">
    <property type="entry name" value="PAC"/>
    <property type="match status" value="2"/>
</dbReference>
<dbReference type="AlphaFoldDB" id="A0A8A4ZID8"/>
<dbReference type="NCBIfam" id="TIGR00229">
    <property type="entry name" value="sensory_box"/>
    <property type="match status" value="3"/>
</dbReference>
<dbReference type="InterPro" id="IPR001610">
    <property type="entry name" value="PAC"/>
</dbReference>
<feature type="domain" description="EAL" evidence="3">
    <location>
        <begin position="560"/>
        <end position="815"/>
    </location>
</feature>
<dbReference type="InterPro" id="IPR000700">
    <property type="entry name" value="PAS-assoc_C"/>
</dbReference>